<evidence type="ECO:0000313" key="2">
    <source>
        <dbReference type="Proteomes" id="UP000489600"/>
    </source>
</evidence>
<gene>
    <name evidence="1" type="ORF">ANE_LOCUS8534</name>
</gene>
<keyword evidence="2" id="KW-1185">Reference proteome</keyword>
<evidence type="ECO:0000313" key="1">
    <source>
        <dbReference type="EMBL" id="VVA98089.1"/>
    </source>
</evidence>
<reference evidence="1" key="1">
    <citation type="submission" date="2019-07" db="EMBL/GenBank/DDBJ databases">
        <authorList>
            <person name="Dittberner H."/>
        </authorList>
    </citation>
    <scope>NUCLEOTIDE SEQUENCE [LARGE SCALE GENOMIC DNA]</scope>
</reference>
<dbReference type="AlphaFoldDB" id="A0A565B8W1"/>
<sequence length="65" mass="7395">MASSSEKRKYPSRLYEEGKSPLQNRSINHNCFRAKFAIIKDGLGDDVWSDLRDSSVGVFIKFAVE</sequence>
<protein>
    <submittedName>
        <fullName evidence="1">Uncharacterized protein</fullName>
    </submittedName>
</protein>
<name>A0A565B8W1_9BRAS</name>
<proteinExistence type="predicted"/>
<organism evidence="1 2">
    <name type="scientific">Arabis nemorensis</name>
    <dbReference type="NCBI Taxonomy" id="586526"/>
    <lineage>
        <taxon>Eukaryota</taxon>
        <taxon>Viridiplantae</taxon>
        <taxon>Streptophyta</taxon>
        <taxon>Embryophyta</taxon>
        <taxon>Tracheophyta</taxon>
        <taxon>Spermatophyta</taxon>
        <taxon>Magnoliopsida</taxon>
        <taxon>eudicotyledons</taxon>
        <taxon>Gunneridae</taxon>
        <taxon>Pentapetalae</taxon>
        <taxon>rosids</taxon>
        <taxon>malvids</taxon>
        <taxon>Brassicales</taxon>
        <taxon>Brassicaceae</taxon>
        <taxon>Arabideae</taxon>
        <taxon>Arabis</taxon>
    </lineage>
</organism>
<accession>A0A565B8W1</accession>
<dbReference type="OrthoDB" id="1108980at2759"/>
<dbReference type="Proteomes" id="UP000489600">
    <property type="component" value="Unassembled WGS sequence"/>
</dbReference>
<comment type="caution">
    <text evidence="1">The sequence shown here is derived from an EMBL/GenBank/DDBJ whole genome shotgun (WGS) entry which is preliminary data.</text>
</comment>
<dbReference type="EMBL" id="CABITT030000003">
    <property type="protein sequence ID" value="VVA98089.1"/>
    <property type="molecule type" value="Genomic_DNA"/>
</dbReference>